<name>A0A4U3KY07_9BACT</name>
<evidence type="ECO:0000259" key="7">
    <source>
        <dbReference type="Pfam" id="PF14322"/>
    </source>
</evidence>
<organism evidence="8 9">
    <name type="scientific">Ilyomonas limi</name>
    <dbReference type="NCBI Taxonomy" id="2575867"/>
    <lineage>
        <taxon>Bacteria</taxon>
        <taxon>Pseudomonadati</taxon>
        <taxon>Bacteroidota</taxon>
        <taxon>Chitinophagia</taxon>
        <taxon>Chitinophagales</taxon>
        <taxon>Chitinophagaceae</taxon>
        <taxon>Ilyomonas</taxon>
    </lineage>
</organism>
<comment type="subcellular location">
    <subcellularLocation>
        <location evidence="1">Cell outer membrane</location>
    </subcellularLocation>
</comment>
<dbReference type="PROSITE" id="PS51257">
    <property type="entry name" value="PROKAR_LIPOPROTEIN"/>
    <property type="match status" value="1"/>
</dbReference>
<dbReference type="CDD" id="cd08977">
    <property type="entry name" value="SusD"/>
    <property type="match status" value="1"/>
</dbReference>
<proteinExistence type="inferred from homology"/>
<evidence type="ECO:0000256" key="2">
    <source>
        <dbReference type="ARBA" id="ARBA00006275"/>
    </source>
</evidence>
<feature type="domain" description="SusD-like N-terminal" evidence="7">
    <location>
        <begin position="105"/>
        <end position="225"/>
    </location>
</feature>
<dbReference type="Pfam" id="PF07980">
    <property type="entry name" value="SusD_RagB"/>
    <property type="match status" value="1"/>
</dbReference>
<dbReference type="EMBL" id="SZQL01000014">
    <property type="protein sequence ID" value="TKK66614.1"/>
    <property type="molecule type" value="Genomic_DNA"/>
</dbReference>
<sequence length="512" mass="56020">MKPNSIKRNISLMLAGTTLAVAVIVACNKKLEVTDQNNPTTDSYFKTATELQQGVNAVYSSLRGGNLMGREWFFTHDMRGSETAPGGAQLEAPRAELLKQASPAPSNSVMTSVWNGCYQMINRANLVISQAPNVTDNTALRDVTLGEAEFLRAWAYFELVSQWGDVPVYTEPISTADGYKAQSPAADVYTLIISDLTDAVAKLPDTQAQQGRATKGAANALLGRVQMQNGDYAAAKTALMQVYGKYSLAPHFSDNFDGDIMVGGVQATTGHEFNSESVFEVAFYDKGTGGFNWGYTGEGPTADASTVRSQEYGIVWGNVIPSDQTLNEFEANDPRYKYTFYESGDAILTMEGTVPGHILTETDMNVAPSTKNGISKRRVYRKYSKLDWINDPSNLGSGINQRVIRYADVLLMLAECEAEVGTPANAAKYIDEVRARPDVNMPPVTLNTKEQAIAAVMHERAVELAGEEINNIDILRWRKRGYYPSIRPDPKPSQVDFFPIPASEIAANPLLK</sequence>
<gene>
    <name evidence="8" type="ORF">FC093_16365</name>
</gene>
<evidence type="ECO:0000259" key="6">
    <source>
        <dbReference type="Pfam" id="PF07980"/>
    </source>
</evidence>
<dbReference type="InterPro" id="IPR011990">
    <property type="entry name" value="TPR-like_helical_dom_sf"/>
</dbReference>
<keyword evidence="5" id="KW-0998">Cell outer membrane</keyword>
<dbReference type="OrthoDB" id="5694214at2"/>
<feature type="domain" description="RagB/SusD" evidence="6">
    <location>
        <begin position="319"/>
        <end position="479"/>
    </location>
</feature>
<comment type="caution">
    <text evidence="8">The sequence shown here is derived from an EMBL/GenBank/DDBJ whole genome shotgun (WGS) entry which is preliminary data.</text>
</comment>
<dbReference type="RefSeq" id="WP_137262887.1">
    <property type="nucleotide sequence ID" value="NZ_SZQL01000014.1"/>
</dbReference>
<evidence type="ECO:0000256" key="1">
    <source>
        <dbReference type="ARBA" id="ARBA00004442"/>
    </source>
</evidence>
<evidence type="ECO:0000256" key="5">
    <source>
        <dbReference type="ARBA" id="ARBA00023237"/>
    </source>
</evidence>
<keyword evidence="9" id="KW-1185">Reference proteome</keyword>
<accession>A0A4U3KY07</accession>
<evidence type="ECO:0000256" key="3">
    <source>
        <dbReference type="ARBA" id="ARBA00022729"/>
    </source>
</evidence>
<protein>
    <submittedName>
        <fullName evidence="8">RagB/SusD family nutrient uptake outer membrane protein</fullName>
    </submittedName>
</protein>
<evidence type="ECO:0000256" key="4">
    <source>
        <dbReference type="ARBA" id="ARBA00023136"/>
    </source>
</evidence>
<dbReference type="Gene3D" id="1.25.40.390">
    <property type="match status" value="1"/>
</dbReference>
<comment type="similarity">
    <text evidence="2">Belongs to the SusD family.</text>
</comment>
<evidence type="ECO:0000313" key="9">
    <source>
        <dbReference type="Proteomes" id="UP000305848"/>
    </source>
</evidence>
<dbReference type="Pfam" id="PF14322">
    <property type="entry name" value="SusD-like_3"/>
    <property type="match status" value="1"/>
</dbReference>
<keyword evidence="4" id="KW-0472">Membrane</keyword>
<dbReference type="AlphaFoldDB" id="A0A4U3KY07"/>
<keyword evidence="3" id="KW-0732">Signal</keyword>
<dbReference type="GO" id="GO:0009279">
    <property type="term" value="C:cell outer membrane"/>
    <property type="evidence" value="ECO:0007669"/>
    <property type="project" value="UniProtKB-SubCell"/>
</dbReference>
<dbReference type="InterPro" id="IPR012944">
    <property type="entry name" value="SusD_RagB_dom"/>
</dbReference>
<reference evidence="8 9" key="1">
    <citation type="submission" date="2019-05" db="EMBL/GenBank/DDBJ databases">
        <title>Panacibacter sp. strain 17mud1-8 Genome sequencing and assembly.</title>
        <authorList>
            <person name="Chhetri G."/>
        </authorList>
    </citation>
    <scope>NUCLEOTIDE SEQUENCE [LARGE SCALE GENOMIC DNA]</scope>
    <source>
        <strain evidence="8 9">17mud1-8</strain>
    </source>
</reference>
<dbReference type="InterPro" id="IPR033985">
    <property type="entry name" value="SusD-like_N"/>
</dbReference>
<evidence type="ECO:0000313" key="8">
    <source>
        <dbReference type="EMBL" id="TKK66614.1"/>
    </source>
</evidence>
<dbReference type="Proteomes" id="UP000305848">
    <property type="component" value="Unassembled WGS sequence"/>
</dbReference>
<dbReference type="SUPFAM" id="SSF48452">
    <property type="entry name" value="TPR-like"/>
    <property type="match status" value="1"/>
</dbReference>